<organism evidence="2">
    <name type="scientific">Mucochytrium quahogii</name>
    <dbReference type="NCBI Taxonomy" id="96639"/>
    <lineage>
        <taxon>Eukaryota</taxon>
        <taxon>Sar</taxon>
        <taxon>Stramenopiles</taxon>
        <taxon>Bigyra</taxon>
        <taxon>Labyrinthulomycetes</taxon>
        <taxon>Thraustochytrida</taxon>
        <taxon>Thraustochytriidae</taxon>
        <taxon>Mucochytrium</taxon>
    </lineage>
</organism>
<protein>
    <submittedName>
        <fullName evidence="2">Uncharacterized protein</fullName>
    </submittedName>
</protein>
<name>A0A7S2SMB4_9STRA</name>
<dbReference type="EMBL" id="HBHK01024885">
    <property type="protein sequence ID" value="CAD9704241.1"/>
    <property type="molecule type" value="Transcribed_RNA"/>
</dbReference>
<keyword evidence="1" id="KW-1133">Transmembrane helix</keyword>
<evidence type="ECO:0000256" key="1">
    <source>
        <dbReference type="SAM" id="Phobius"/>
    </source>
</evidence>
<accession>A0A7S2SMB4</accession>
<feature type="transmembrane region" description="Helical" evidence="1">
    <location>
        <begin position="143"/>
        <end position="164"/>
    </location>
</feature>
<reference evidence="2" key="1">
    <citation type="submission" date="2021-01" db="EMBL/GenBank/DDBJ databases">
        <authorList>
            <person name="Corre E."/>
            <person name="Pelletier E."/>
            <person name="Niang G."/>
            <person name="Scheremetjew M."/>
            <person name="Finn R."/>
            <person name="Kale V."/>
            <person name="Holt S."/>
            <person name="Cochrane G."/>
            <person name="Meng A."/>
            <person name="Brown T."/>
            <person name="Cohen L."/>
        </authorList>
    </citation>
    <scope>NUCLEOTIDE SEQUENCE</scope>
    <source>
        <strain evidence="2">NY070348D</strain>
    </source>
</reference>
<feature type="transmembrane region" description="Helical" evidence="1">
    <location>
        <begin position="20"/>
        <end position="40"/>
    </location>
</feature>
<dbReference type="AlphaFoldDB" id="A0A7S2SMB4"/>
<keyword evidence="1" id="KW-0812">Transmembrane</keyword>
<sequence length="225" mass="25796">MDVGYPVAAGNMPKCKLLGGLFSFFLQVFLVCVVVSTLYFKWTFEEPRRPRKIWIFDSLKQAVAAGTGHLMNIMIAVFFATSQGNECAWYCINSTLDTMFGVPLSYIILRVSERTILSDYPRSGAYYSELTHRVHFRIWLGQTVSWTLTVTATKAIIAIPMFLFNVELTEFGNDLFKPLEPYPRFLLVFVMVFWPAVCNSFQFYVIDNFLKRNVALEDGENISLL</sequence>
<dbReference type="PANTHER" id="PTHR31735:SF1">
    <property type="entry name" value="VACUOLAR MEMBRANE PROTEIN YPL162C"/>
    <property type="match status" value="1"/>
</dbReference>
<feature type="transmembrane region" description="Helical" evidence="1">
    <location>
        <begin position="184"/>
        <end position="206"/>
    </location>
</feature>
<keyword evidence="1" id="KW-0472">Membrane</keyword>
<dbReference type="GO" id="GO:0016020">
    <property type="term" value="C:membrane"/>
    <property type="evidence" value="ECO:0007669"/>
    <property type="project" value="TreeGrafter"/>
</dbReference>
<dbReference type="InterPro" id="IPR022127">
    <property type="entry name" value="STIMATE/YPL162C"/>
</dbReference>
<dbReference type="Pfam" id="PF12400">
    <property type="entry name" value="STIMATE"/>
    <property type="match status" value="1"/>
</dbReference>
<gene>
    <name evidence="2" type="ORF">QSP1433_LOCUS15639</name>
</gene>
<dbReference type="PANTHER" id="PTHR31735">
    <property type="entry name" value="VACUOLAR MEMBRANE PROTEIN YPL162C"/>
    <property type="match status" value="1"/>
</dbReference>
<proteinExistence type="predicted"/>
<evidence type="ECO:0000313" key="2">
    <source>
        <dbReference type="EMBL" id="CAD9704241.1"/>
    </source>
</evidence>